<name>A0A8B6FEQ3_MYTGA</name>
<gene>
    <name evidence="1" type="ORF">MGAL_10B078143</name>
</gene>
<evidence type="ECO:0000313" key="2">
    <source>
        <dbReference type="Proteomes" id="UP000596742"/>
    </source>
</evidence>
<protein>
    <submittedName>
        <fullName evidence="1">Uncharacterized protein</fullName>
    </submittedName>
</protein>
<accession>A0A8B6FEQ3</accession>
<comment type="caution">
    <text evidence="1">The sequence shown here is derived from an EMBL/GenBank/DDBJ whole genome shotgun (WGS) entry which is preliminary data.</text>
</comment>
<dbReference type="Proteomes" id="UP000596742">
    <property type="component" value="Unassembled WGS sequence"/>
</dbReference>
<sequence>MLKSWLPPSYSTNKLKLLQQLCYASEFARNPILLDDGVGKLLRITEPGCT</sequence>
<organism evidence="1 2">
    <name type="scientific">Mytilus galloprovincialis</name>
    <name type="common">Mediterranean mussel</name>
    <dbReference type="NCBI Taxonomy" id="29158"/>
    <lineage>
        <taxon>Eukaryota</taxon>
        <taxon>Metazoa</taxon>
        <taxon>Spiralia</taxon>
        <taxon>Lophotrochozoa</taxon>
        <taxon>Mollusca</taxon>
        <taxon>Bivalvia</taxon>
        <taxon>Autobranchia</taxon>
        <taxon>Pteriomorphia</taxon>
        <taxon>Mytilida</taxon>
        <taxon>Mytiloidea</taxon>
        <taxon>Mytilidae</taxon>
        <taxon>Mytilinae</taxon>
        <taxon>Mytilus</taxon>
    </lineage>
</organism>
<reference evidence="1" key="1">
    <citation type="submission" date="2018-11" db="EMBL/GenBank/DDBJ databases">
        <authorList>
            <person name="Alioto T."/>
            <person name="Alioto T."/>
        </authorList>
    </citation>
    <scope>NUCLEOTIDE SEQUENCE</scope>
</reference>
<dbReference type="AlphaFoldDB" id="A0A8B6FEQ3"/>
<evidence type="ECO:0000313" key="1">
    <source>
        <dbReference type="EMBL" id="VDI47754.1"/>
    </source>
</evidence>
<dbReference type="EMBL" id="UYJE01006654">
    <property type="protein sequence ID" value="VDI47754.1"/>
    <property type="molecule type" value="Genomic_DNA"/>
</dbReference>
<proteinExistence type="predicted"/>
<keyword evidence="2" id="KW-1185">Reference proteome</keyword>